<evidence type="ECO:0000313" key="2">
    <source>
        <dbReference type="EMBL" id="KAJ2867982.1"/>
    </source>
</evidence>
<dbReference type="Proteomes" id="UP001140074">
    <property type="component" value="Unassembled WGS sequence"/>
</dbReference>
<feature type="region of interest" description="Disordered" evidence="1">
    <location>
        <begin position="180"/>
        <end position="225"/>
    </location>
</feature>
<feature type="compositionally biased region" description="Basic and acidic residues" evidence="1">
    <location>
        <begin position="196"/>
        <end position="209"/>
    </location>
</feature>
<name>A0A9W8M8K4_9FUNG</name>
<reference evidence="2" key="1">
    <citation type="submission" date="2022-07" db="EMBL/GenBank/DDBJ databases">
        <title>Phylogenomic reconstructions and comparative analyses of Kickxellomycotina fungi.</title>
        <authorList>
            <person name="Reynolds N.K."/>
            <person name="Stajich J.E."/>
            <person name="Barry K."/>
            <person name="Grigoriev I.V."/>
            <person name="Crous P."/>
            <person name="Smith M.E."/>
        </authorList>
    </citation>
    <scope>NUCLEOTIDE SEQUENCE</scope>
    <source>
        <strain evidence="2">RSA 476</strain>
    </source>
</reference>
<comment type="caution">
    <text evidence="2">The sequence shown here is derived from an EMBL/GenBank/DDBJ whole genome shotgun (WGS) entry which is preliminary data.</text>
</comment>
<keyword evidence="3" id="KW-1185">Reference proteome</keyword>
<dbReference type="AlphaFoldDB" id="A0A9W8M8K4"/>
<feature type="compositionally biased region" description="Basic residues" evidence="1">
    <location>
        <begin position="210"/>
        <end position="225"/>
    </location>
</feature>
<gene>
    <name evidence="2" type="ORF">GGH94_000402</name>
</gene>
<protein>
    <submittedName>
        <fullName evidence="2">Uncharacterized protein</fullName>
    </submittedName>
</protein>
<evidence type="ECO:0000256" key="1">
    <source>
        <dbReference type="SAM" id="MobiDB-lite"/>
    </source>
</evidence>
<sequence length="225" mass="23687">MSATIHIADGTAVALDEPQSKEYDSLPLPSTTGTASSKSISSGLKLFQILHYLNPLFYARLMQAYIQTVLRSYSTADGNGNARITDGKSLPQNAEIVRGTTVDNCFTTVSPEFEYSCRLGMDGAYHSGTSAVHISAPLSDVSLHLPQAESTGDASVSIHEEQAGFSGGQVAETIATMGASAAPPVDATTPVSTHPTEQDDKTVDVTEGKRTRKAKRGKGKGKAKP</sequence>
<proteinExistence type="predicted"/>
<organism evidence="2 3">
    <name type="scientific">Coemansia aciculifera</name>
    <dbReference type="NCBI Taxonomy" id="417176"/>
    <lineage>
        <taxon>Eukaryota</taxon>
        <taxon>Fungi</taxon>
        <taxon>Fungi incertae sedis</taxon>
        <taxon>Zoopagomycota</taxon>
        <taxon>Kickxellomycotina</taxon>
        <taxon>Kickxellomycetes</taxon>
        <taxon>Kickxellales</taxon>
        <taxon>Kickxellaceae</taxon>
        <taxon>Coemansia</taxon>
    </lineage>
</organism>
<dbReference type="EMBL" id="JANBUY010000008">
    <property type="protein sequence ID" value="KAJ2867982.1"/>
    <property type="molecule type" value="Genomic_DNA"/>
</dbReference>
<evidence type="ECO:0000313" key="3">
    <source>
        <dbReference type="Proteomes" id="UP001140074"/>
    </source>
</evidence>
<accession>A0A9W8M8K4</accession>